<dbReference type="GO" id="GO:0032807">
    <property type="term" value="C:DNA ligase IV complex"/>
    <property type="evidence" value="ECO:0007669"/>
    <property type="project" value="TreeGrafter"/>
</dbReference>
<comment type="function">
    <text evidence="15">DNA ligase involved in DNA non-homologous end joining (NHEJ); required for double-strand break (DSB) repair.</text>
</comment>
<dbReference type="EMBL" id="KZ679014">
    <property type="protein sequence ID" value="PSS12953.1"/>
    <property type="molecule type" value="Genomic_DNA"/>
</dbReference>
<dbReference type="SMART" id="SM00292">
    <property type="entry name" value="BRCT"/>
    <property type="match status" value="2"/>
</dbReference>
<evidence type="ECO:0000256" key="10">
    <source>
        <dbReference type="ARBA" id="ARBA00022842"/>
    </source>
</evidence>
<comment type="catalytic activity">
    <reaction evidence="14 16">
        <text>ATP + (deoxyribonucleotide)n-3'-hydroxyl + 5'-phospho-(deoxyribonucleotide)m = (deoxyribonucleotide)n+m + AMP + diphosphate.</text>
        <dbReference type="EC" id="6.5.1.1"/>
    </reaction>
</comment>
<dbReference type="CDD" id="cd07968">
    <property type="entry name" value="OBF_DNA_ligase_IV"/>
    <property type="match status" value="1"/>
</dbReference>
<evidence type="ECO:0000256" key="12">
    <source>
        <dbReference type="ARBA" id="ARBA00023204"/>
    </source>
</evidence>
<dbReference type="PANTHER" id="PTHR45997:SF1">
    <property type="entry name" value="DNA LIGASE 4"/>
    <property type="match status" value="1"/>
</dbReference>
<feature type="region of interest" description="Disordered" evidence="18">
    <location>
        <begin position="63"/>
        <end position="88"/>
    </location>
</feature>
<dbReference type="InParanoid" id="A0A2T3AWB8"/>
<dbReference type="AlphaFoldDB" id="A0A2T3AWB8"/>
<evidence type="ECO:0000256" key="18">
    <source>
        <dbReference type="SAM" id="MobiDB-lite"/>
    </source>
</evidence>
<evidence type="ECO:0000256" key="5">
    <source>
        <dbReference type="ARBA" id="ARBA00022723"/>
    </source>
</evidence>
<dbReference type="STRING" id="857342.A0A2T3AWB8"/>
<dbReference type="SUPFAM" id="SSF50249">
    <property type="entry name" value="Nucleic acid-binding proteins"/>
    <property type="match status" value="1"/>
</dbReference>
<dbReference type="PANTHER" id="PTHR45997">
    <property type="entry name" value="DNA LIGASE 4"/>
    <property type="match status" value="1"/>
</dbReference>
<dbReference type="Gene3D" id="3.30.470.30">
    <property type="entry name" value="DNA ligase/mRNA capping enzyme"/>
    <property type="match status" value="1"/>
</dbReference>
<keyword evidence="5" id="KW-0479">Metal-binding</keyword>
<sequence>MAYSQKQPDAAAVEEDERQYGSGPLSREELDAKYPHRPHNHSQTFPFHELFKSLFNPLNDIKKRPTGPTVARAKQGPHGPNNPSPHEMRRNIIQRFMSRWRSEVGDDFYPAMRLIVPEKDRDRPMYGLKEKAIGKLLVKLMKISPDSEDGYNLINWKLPGQSTTTRMAGDFAGRCFDVLSKRTMRSTVGNMRIAEVNELLDKLAAAQGESQQLPIFETFYENMNAEELMWLIRIILRQMKLGASEKTILDLWHPDAEALFNVSSNLRRVCWELTDPTQRLDDEEGGIGLMSCFQPQLAQFSMFSFQKMVDRMGVTEDDPEFWIEEKLDGERMQLHMVEDDSVAGGKRFAFWSRKAKDYTYLYGNGFEDDNSALTRHLKDAFDPRVRNIILDGEMITWDPESDLMVPFGTLKTAALEQQKNPFSTGIRPLFRVFDCLYINDQDITKFTLRDRYKALTQSVRDVHRRMEIHSHVVAKSVDEIEPLLRKVVAEASEGLVLKNPRSMYRLNSRNDDWMKVKPEYMTEFGESLDCLIIGGYYGSGHKGGRLSSFLCGLRVTKNIIDSQGANPMKFYSFFKVGGGFRAEDYDKVMYLTAGKWVTWDRKNPPTEYIELGGPDGQYERPDVWIKPSDSVVVEVRAASVGSSDSFKTKFTLRFPRFKRIRTDKDWQSTLSIDDFINLKAKAEADREKEMKVDSSRKRMTKRRKKELVIAGNDSKIKTPYGGPQTKILEGLNFCVLSEMLQPVKKSKAEIEEIIKSNGGSIFQSPTAKEHILCIGDKKVVKVASLIKRGHTNVIKPSWILDALKQAEIDGPGKERFLVPFEPNHMLHVAPESREAIARNVDQYGDSYARDLNPQELKGVLEDMMPIKNSTFSPTAFLSELEQRGKGLGELRGSLFRGCVAYLAPSDGKQNSATELERKVARLRFLFAAGAIAEDLHAEVTHVVVTNEDRGQVRALRQQIAESGRRKIPRVVGWDWVTESWSEGTLLDEERFAVV</sequence>
<evidence type="ECO:0000256" key="3">
    <source>
        <dbReference type="ARBA" id="ARBA00007572"/>
    </source>
</evidence>
<name>A0A2T3AWB8_AMORE</name>
<dbReference type="Gene3D" id="2.40.50.140">
    <property type="entry name" value="Nucleic acid-binding proteins"/>
    <property type="match status" value="1"/>
</dbReference>
<gene>
    <name evidence="21" type="ORF">M430DRAFT_143436</name>
</gene>
<dbReference type="RefSeq" id="XP_024718944.1">
    <property type="nucleotide sequence ID" value="XM_024862823.1"/>
</dbReference>
<evidence type="ECO:0000256" key="13">
    <source>
        <dbReference type="ARBA" id="ARBA00023242"/>
    </source>
</evidence>
<dbReference type="Pfam" id="PF01068">
    <property type="entry name" value="DNA_ligase_A_M"/>
    <property type="match status" value="1"/>
</dbReference>
<dbReference type="InterPro" id="IPR000977">
    <property type="entry name" value="DNA_ligase_ATP-dep"/>
</dbReference>
<comment type="cofactor">
    <cofactor evidence="1">
        <name>Mg(2+)</name>
        <dbReference type="ChEBI" id="CHEBI:18420"/>
    </cofactor>
</comment>
<comment type="subcellular location">
    <subcellularLocation>
        <location evidence="2">Nucleus</location>
    </subcellularLocation>
</comment>
<keyword evidence="7 16" id="KW-0547">Nucleotide-binding</keyword>
<evidence type="ECO:0000256" key="16">
    <source>
        <dbReference type="RuleBase" id="RU000617"/>
    </source>
</evidence>
<dbReference type="EC" id="6.5.1.1" evidence="16"/>
<dbReference type="GO" id="GO:0046872">
    <property type="term" value="F:metal ion binding"/>
    <property type="evidence" value="ECO:0007669"/>
    <property type="project" value="UniProtKB-KW"/>
</dbReference>
<evidence type="ECO:0000256" key="6">
    <source>
        <dbReference type="ARBA" id="ARBA00022737"/>
    </source>
</evidence>
<dbReference type="Pfam" id="PF04675">
    <property type="entry name" value="DNA_ligase_A_N"/>
    <property type="match status" value="1"/>
</dbReference>
<dbReference type="FunCoup" id="A0A2T3AWB8">
    <property type="interactions" value="552"/>
</dbReference>
<dbReference type="Gene3D" id="1.10.3260.10">
    <property type="entry name" value="DNA ligase, ATP-dependent, N-terminal domain"/>
    <property type="match status" value="1"/>
</dbReference>
<dbReference type="GO" id="GO:0003677">
    <property type="term" value="F:DNA binding"/>
    <property type="evidence" value="ECO:0007669"/>
    <property type="project" value="InterPro"/>
</dbReference>
<keyword evidence="8 16" id="KW-0227">DNA damage</keyword>
<dbReference type="SUPFAM" id="SSF117018">
    <property type="entry name" value="ATP-dependent DNA ligase DNA-binding domain"/>
    <property type="match status" value="1"/>
</dbReference>
<evidence type="ECO:0000256" key="11">
    <source>
        <dbReference type="ARBA" id="ARBA00023172"/>
    </source>
</evidence>
<dbReference type="GO" id="GO:0006310">
    <property type="term" value="P:DNA recombination"/>
    <property type="evidence" value="ECO:0007669"/>
    <property type="project" value="UniProtKB-KW"/>
</dbReference>
<evidence type="ECO:0000259" key="20">
    <source>
        <dbReference type="PROSITE" id="PS50172"/>
    </source>
</evidence>
<dbReference type="InterPro" id="IPR012309">
    <property type="entry name" value="DNA_ligase_ATP-dep_C"/>
</dbReference>
<reference evidence="21 22" key="1">
    <citation type="journal article" date="2018" name="New Phytol.">
        <title>Comparative genomics and transcriptomics depict ericoid mycorrhizal fungi as versatile saprotrophs and plant mutualists.</title>
        <authorList>
            <person name="Martino E."/>
            <person name="Morin E."/>
            <person name="Grelet G.A."/>
            <person name="Kuo A."/>
            <person name="Kohler A."/>
            <person name="Daghino S."/>
            <person name="Barry K.W."/>
            <person name="Cichocki N."/>
            <person name="Clum A."/>
            <person name="Dockter R.B."/>
            <person name="Hainaut M."/>
            <person name="Kuo R.C."/>
            <person name="LaButti K."/>
            <person name="Lindahl B.D."/>
            <person name="Lindquist E.A."/>
            <person name="Lipzen A."/>
            <person name="Khouja H.R."/>
            <person name="Magnuson J."/>
            <person name="Murat C."/>
            <person name="Ohm R.A."/>
            <person name="Singer S.W."/>
            <person name="Spatafora J.W."/>
            <person name="Wang M."/>
            <person name="Veneault-Fourrey C."/>
            <person name="Henrissat B."/>
            <person name="Grigoriev I.V."/>
            <person name="Martin F.M."/>
            <person name="Perotto S."/>
        </authorList>
    </citation>
    <scope>NUCLEOTIDE SEQUENCE [LARGE SCALE GENOMIC DNA]</scope>
    <source>
        <strain evidence="21 22">ATCC 22711</strain>
    </source>
</reference>
<evidence type="ECO:0000256" key="8">
    <source>
        <dbReference type="ARBA" id="ARBA00022763"/>
    </source>
</evidence>
<evidence type="ECO:0000256" key="15">
    <source>
        <dbReference type="ARBA" id="ARBA00043870"/>
    </source>
</evidence>
<keyword evidence="10" id="KW-0460">Magnesium</keyword>
<keyword evidence="9 16" id="KW-0067">ATP-binding</keyword>
<evidence type="ECO:0000256" key="9">
    <source>
        <dbReference type="ARBA" id="ARBA00022840"/>
    </source>
</evidence>
<evidence type="ECO:0000256" key="17">
    <source>
        <dbReference type="RuleBase" id="RU004196"/>
    </source>
</evidence>
<keyword evidence="13" id="KW-0539">Nucleus</keyword>
<dbReference type="Proteomes" id="UP000241818">
    <property type="component" value="Unassembled WGS sequence"/>
</dbReference>
<dbReference type="Pfam" id="PF04679">
    <property type="entry name" value="DNA_ligase_A_C"/>
    <property type="match status" value="1"/>
</dbReference>
<keyword evidence="22" id="KW-1185">Reference proteome</keyword>
<feature type="domain" description="BRCT" evidence="20">
    <location>
        <begin position="890"/>
        <end position="993"/>
    </location>
</feature>
<proteinExistence type="inferred from homology"/>
<dbReference type="SUPFAM" id="SSF56091">
    <property type="entry name" value="DNA ligase/mRNA capping enzyme, catalytic domain"/>
    <property type="match status" value="1"/>
</dbReference>
<evidence type="ECO:0000313" key="21">
    <source>
        <dbReference type="EMBL" id="PSS12953.1"/>
    </source>
</evidence>
<keyword evidence="6" id="KW-0677">Repeat</keyword>
<dbReference type="InterPro" id="IPR012308">
    <property type="entry name" value="DNA_ligase_ATP-dep_N"/>
</dbReference>
<evidence type="ECO:0000256" key="7">
    <source>
        <dbReference type="ARBA" id="ARBA00022741"/>
    </source>
</evidence>
<organism evidence="21 22">
    <name type="scientific">Amorphotheca resinae ATCC 22711</name>
    <dbReference type="NCBI Taxonomy" id="857342"/>
    <lineage>
        <taxon>Eukaryota</taxon>
        <taxon>Fungi</taxon>
        <taxon>Dikarya</taxon>
        <taxon>Ascomycota</taxon>
        <taxon>Pezizomycotina</taxon>
        <taxon>Leotiomycetes</taxon>
        <taxon>Helotiales</taxon>
        <taxon>Amorphothecaceae</taxon>
        <taxon>Amorphotheca</taxon>
    </lineage>
</organism>
<dbReference type="PROSITE" id="PS00697">
    <property type="entry name" value="DNA_LIGASE_A1"/>
    <property type="match status" value="1"/>
</dbReference>
<dbReference type="Gene3D" id="3.40.50.10190">
    <property type="entry name" value="BRCT domain"/>
    <property type="match status" value="2"/>
</dbReference>
<feature type="domain" description="BRCT" evidence="20">
    <location>
        <begin position="723"/>
        <end position="808"/>
    </location>
</feature>
<evidence type="ECO:0000256" key="2">
    <source>
        <dbReference type="ARBA" id="ARBA00004123"/>
    </source>
</evidence>
<dbReference type="FunFam" id="3.30.470.30:FF:000013">
    <property type="entry name" value="DNA ligase"/>
    <property type="match status" value="1"/>
</dbReference>
<keyword evidence="4 16" id="KW-0436">Ligase</keyword>
<dbReference type="NCBIfam" id="TIGR00574">
    <property type="entry name" value="dnl1"/>
    <property type="match status" value="1"/>
</dbReference>
<dbReference type="InterPro" id="IPR029710">
    <property type="entry name" value="LIG4"/>
</dbReference>
<dbReference type="GO" id="GO:0071897">
    <property type="term" value="P:DNA biosynthetic process"/>
    <property type="evidence" value="ECO:0007669"/>
    <property type="project" value="InterPro"/>
</dbReference>
<dbReference type="InterPro" id="IPR001357">
    <property type="entry name" value="BRCT_dom"/>
</dbReference>
<evidence type="ECO:0000256" key="14">
    <source>
        <dbReference type="ARBA" id="ARBA00034003"/>
    </source>
</evidence>
<dbReference type="InterPro" id="IPR036420">
    <property type="entry name" value="BRCT_dom_sf"/>
</dbReference>
<accession>A0A2T3AWB8</accession>
<protein>
    <recommendedName>
        <fullName evidence="16">DNA ligase</fullName>
        <ecNumber evidence="16">6.5.1.1</ecNumber>
    </recommendedName>
</protein>
<dbReference type="CDD" id="cd07903">
    <property type="entry name" value="Adenylation_DNA_ligase_IV"/>
    <property type="match status" value="1"/>
</dbReference>
<dbReference type="GO" id="GO:0006297">
    <property type="term" value="P:nucleotide-excision repair, DNA gap filling"/>
    <property type="evidence" value="ECO:0007669"/>
    <property type="project" value="TreeGrafter"/>
</dbReference>
<dbReference type="CDD" id="cd17722">
    <property type="entry name" value="BRCT_DNA_ligase_IV_rpt1"/>
    <property type="match status" value="1"/>
</dbReference>
<dbReference type="InterPro" id="IPR036599">
    <property type="entry name" value="DNA_ligase_N_sf"/>
</dbReference>
<evidence type="ECO:0000256" key="4">
    <source>
        <dbReference type="ARBA" id="ARBA00022598"/>
    </source>
</evidence>
<dbReference type="InterPro" id="IPR044125">
    <property type="entry name" value="Adenylation_DNA_ligase_IV"/>
</dbReference>
<dbReference type="InterPro" id="IPR012310">
    <property type="entry name" value="DNA_ligase_ATP-dep_cent"/>
</dbReference>
<dbReference type="SUPFAM" id="SSF52113">
    <property type="entry name" value="BRCT domain"/>
    <property type="match status" value="2"/>
</dbReference>
<keyword evidence="12 16" id="KW-0234">DNA repair</keyword>
<feature type="region of interest" description="Disordered" evidence="18">
    <location>
        <begin position="1"/>
        <end position="38"/>
    </location>
</feature>
<dbReference type="PROSITE" id="PS50160">
    <property type="entry name" value="DNA_LIGASE_A3"/>
    <property type="match status" value="1"/>
</dbReference>
<feature type="domain" description="ATP-dependent DNA ligase family profile" evidence="19">
    <location>
        <begin position="430"/>
        <end position="555"/>
    </location>
</feature>
<evidence type="ECO:0000256" key="1">
    <source>
        <dbReference type="ARBA" id="ARBA00001946"/>
    </source>
</evidence>
<dbReference type="GO" id="GO:0003910">
    <property type="term" value="F:DNA ligase (ATP) activity"/>
    <property type="evidence" value="ECO:0007669"/>
    <property type="project" value="UniProtKB-EC"/>
</dbReference>
<keyword evidence="11 16" id="KW-0233">DNA recombination</keyword>
<dbReference type="OrthoDB" id="151490at2759"/>
<dbReference type="FunFam" id="1.10.3260.10:FF:000008">
    <property type="entry name" value="DNA ligase 4"/>
    <property type="match status" value="1"/>
</dbReference>
<dbReference type="GO" id="GO:0005524">
    <property type="term" value="F:ATP binding"/>
    <property type="evidence" value="ECO:0007669"/>
    <property type="project" value="UniProtKB-KW"/>
</dbReference>
<dbReference type="PROSITE" id="PS50172">
    <property type="entry name" value="BRCT"/>
    <property type="match status" value="2"/>
</dbReference>
<dbReference type="InterPro" id="IPR016059">
    <property type="entry name" value="DNA_ligase_ATP-dep_CS"/>
</dbReference>
<dbReference type="GeneID" id="36570904"/>
<dbReference type="FunFam" id="2.40.50.140:FF:000234">
    <property type="entry name" value="DNA ligase"/>
    <property type="match status" value="1"/>
</dbReference>
<evidence type="ECO:0000259" key="19">
    <source>
        <dbReference type="PROSITE" id="PS50160"/>
    </source>
</evidence>
<dbReference type="Pfam" id="PF16589">
    <property type="entry name" value="BRCT_2"/>
    <property type="match status" value="1"/>
</dbReference>
<evidence type="ECO:0000313" key="22">
    <source>
        <dbReference type="Proteomes" id="UP000241818"/>
    </source>
</evidence>
<dbReference type="GO" id="GO:0006303">
    <property type="term" value="P:double-strand break repair via nonhomologous end joining"/>
    <property type="evidence" value="ECO:0007669"/>
    <property type="project" value="TreeGrafter"/>
</dbReference>
<comment type="similarity">
    <text evidence="3 17">Belongs to the ATP-dependent DNA ligase family.</text>
</comment>
<dbReference type="InterPro" id="IPR012340">
    <property type="entry name" value="NA-bd_OB-fold"/>
</dbReference>